<dbReference type="InterPro" id="IPR053879">
    <property type="entry name" value="HYDIN_VesB_CFA65-like_Ig"/>
</dbReference>
<feature type="domain" description="MAM" evidence="10">
    <location>
        <begin position="637"/>
        <end position="690"/>
    </location>
</feature>
<protein>
    <recommendedName>
        <fullName evidence="10">MAM domain-containing protein</fullName>
    </recommendedName>
</protein>
<evidence type="ECO:0000256" key="5">
    <source>
        <dbReference type="ARBA" id="ARBA00023069"/>
    </source>
</evidence>
<dbReference type="Pfam" id="PF22544">
    <property type="entry name" value="HYDIN_VesB_CFA65-like_Ig"/>
    <property type="match status" value="1"/>
</dbReference>
<dbReference type="NCBIfam" id="NF012200">
    <property type="entry name" value="choice_anch_D"/>
    <property type="match status" value="1"/>
</dbReference>
<evidence type="ECO:0000256" key="4">
    <source>
        <dbReference type="ARBA" id="ARBA00022729"/>
    </source>
</evidence>
<dbReference type="SUPFAM" id="SSF49899">
    <property type="entry name" value="Concanavalin A-like lectins/glucanases"/>
    <property type="match status" value="2"/>
</dbReference>
<reference evidence="12" key="1">
    <citation type="journal article" date="2019" name="Int. J. Syst. Evol. Microbiol.">
        <title>The Global Catalogue of Microorganisms (GCM) 10K type strain sequencing project: providing services to taxonomists for standard genome sequencing and annotation.</title>
        <authorList>
            <consortium name="The Broad Institute Genomics Platform"/>
            <consortium name="The Broad Institute Genome Sequencing Center for Infectious Disease"/>
            <person name="Wu L."/>
            <person name="Ma J."/>
        </authorList>
    </citation>
    <scope>NUCLEOTIDE SEQUENCE [LARGE SCALE GENOMIC DNA]</scope>
    <source>
        <strain evidence="12">JCM 18325</strain>
    </source>
</reference>
<name>A0ABP9CWZ3_9FLAO</name>
<gene>
    <name evidence="11" type="ORF">GCM10023330_29820</name>
</gene>
<evidence type="ECO:0000313" key="11">
    <source>
        <dbReference type="EMBL" id="GAA4818833.1"/>
    </source>
</evidence>
<comment type="subcellular location">
    <subcellularLocation>
        <location evidence="1">Cell projection</location>
        <location evidence="1">Cilium</location>
    </subcellularLocation>
    <subcellularLocation>
        <location evidence="2">Cytoplasm</location>
    </subcellularLocation>
</comment>
<dbReference type="Proteomes" id="UP001501433">
    <property type="component" value="Unassembled WGS sequence"/>
</dbReference>
<keyword evidence="3" id="KW-0963">Cytoplasm</keyword>
<dbReference type="InterPro" id="IPR000998">
    <property type="entry name" value="MAM_dom"/>
</dbReference>
<organism evidence="11 12">
    <name type="scientific">Litoribaculum gwangyangense</name>
    <dbReference type="NCBI Taxonomy" id="1130722"/>
    <lineage>
        <taxon>Bacteria</taxon>
        <taxon>Pseudomonadati</taxon>
        <taxon>Bacteroidota</taxon>
        <taxon>Flavobacteriia</taxon>
        <taxon>Flavobacteriales</taxon>
        <taxon>Flavobacteriaceae</taxon>
        <taxon>Litoribaculum</taxon>
    </lineage>
</organism>
<keyword evidence="5" id="KW-0969">Cilium</keyword>
<keyword evidence="6" id="KW-1015">Disulfide bond</keyword>
<evidence type="ECO:0000256" key="7">
    <source>
        <dbReference type="ARBA" id="ARBA00023273"/>
    </source>
</evidence>
<dbReference type="InterPro" id="IPR013320">
    <property type="entry name" value="ConA-like_dom_sf"/>
</dbReference>
<evidence type="ECO:0000313" key="12">
    <source>
        <dbReference type="Proteomes" id="UP001501433"/>
    </source>
</evidence>
<comment type="caution">
    <text evidence="11">The sequence shown here is derived from an EMBL/GenBank/DDBJ whole genome shotgun (WGS) entry which is preliminary data.</text>
</comment>
<dbReference type="InterPro" id="IPR013783">
    <property type="entry name" value="Ig-like_fold"/>
</dbReference>
<evidence type="ECO:0000256" key="1">
    <source>
        <dbReference type="ARBA" id="ARBA00004138"/>
    </source>
</evidence>
<dbReference type="Gene3D" id="4.10.1080.10">
    <property type="entry name" value="TSP type-3 repeat"/>
    <property type="match status" value="1"/>
</dbReference>
<sequence length="1762" mass="191034">MKILAFVKVTSFVLACFLSCTLYASNDNDLHVKNPTETSYKLLLSIGDFRSISSGNWTTVSRWQTYDGSNWVAATQYPGQTTGSYTVTIQTGHNITISTNLTTQPMSSLIVNGTLTISISSSPNNATLSTSLLDINGGTLSFNGVKAHLTLPNASAVLTFENGGKITTTNCNNNNDIYIGTKVYAACAGGGSDVYTFGEVVASGGNVNAQITNPASGPVAVTGFNLINLTGGYTGTETNVTYKWTLRNPSSVITTLGTGNLSTSANNTNSSFTPTTIGQYLLSLEIKTSGSPSTSNVETRIFNVTAPEIKVLGNGNEIINNDLTPSTLDYTDFGTANLGTQISRSYTISNTGSAILTISSITLSNTTDFELLTPLPTSVNSGSSKTITVTFKSISIGTKTTTVTINNDDSDEGAYKFNISSRAEQNFFDSDGDGILDNVDIDDDNDGILDYDEELACKNSSVASTTNYKFLNETFGEGNRTTINTTYDALTTYCYEDGTVGTNTSACPSLSNNSLNDGEYTVYYKAGDGDGTNDTPNGEVASWADAYWYTGEDHTPGDTNGRMAMFNASYDPGTFYTATIIGALPNIPITYSFWVLNLDTTTAPGIATRLRPNILVEFRDVNNNVLASITTGDIPPSINGDPANSWHQFTANLTFNVSEFYVYFINNEIGGSGNDLAIDDIVISQTLCDSDSDGVADVFDLDSDNDGIPDVVEAGLGNYSQGKATLTYTTGWIDANLNGMHDACENNVAPDTDGDGTPDYLDLDSDNDTLFDVDESGAGNLSNPSYQNGDGDVTGDGAGDGPDSDAVRQTDINSDGTIEYYPDGILDLFDFFNGSNMATAFGNSNQGSTGSGWGYYVKDTDNDGTPDYLDITSDGTTFDISHTLYANLDANNDGLIDDTIDMEGDGIIDSFDTDETVFGSPRDLNSKYQLYFDGRNDYADESSVINNWEEGSIMAWINIDASSTGNQIILGQDVFYIELNSDKTIKAYANGISIYSGTALPVNKWVHVAATYKCNYQGGDFKLYINGMEVANDASTGALAADTSSFTIGRKPDSNTNYFHGYIDEVKIFSKSLSVNELQKMLYQEIENNSGIVRGTVIPRDITDFVDSATITPLNWSKLERYYRMDNYKDDIIDDLSTPGFDVGFGTKIYNTKIINTQTAPLPMVSTTSCNGNWNDPTNWVGGSSWIVDPNHSSGLIAKVKGNLTVDSSISTMGLFIENSGKLTINNNSPLYIKWYLDLDGAIDLEGESQLIQTLDSQLDPSSSGTLERDQQGSADTFTYNYWSSPVGKSNNSTNNNSYKVPDVFTNVAFLTSGYNGKASPLSVADYWIWKFSNKQSDNYSKWQHVRSSGTMLVGEGFTMKGPGTGSILTEQNYVLKGKPNNGDINLTISAGNDYLVGNPYPSALDAEQFILDNGATISGTGSTTGTLYFWEHWGGGSHILREYQGGYSTYSLSGGVPAASYGTNDPNVATGGTPTKIPGRYIPVGQGFFVTAESGGTINFNNGQRVFQIEDGTNSVFTKSSNTKKGKTDITTPESDSRFKIRLGFNSNGGIYRQLLVTQDTRATKDYDWGFDAKYIDTQIDDMYWLISNEKYAIQGINEINSETILPIGIHTKRQGINTISLDKLENAQENLNIFLHDKELGVYHDLKQSNYEVSLPAGSYLNRFEITFSKSQVLGLNEKESKSVDVYYSNEKNKIIIQNPKSHLIETVEMFNILGQSLFKFETNTNKNNLEYLANQISSGTYIIKIKTEFGEFSKKVSIK</sequence>
<dbReference type="InterPro" id="IPR026444">
    <property type="entry name" value="Secre_tail"/>
</dbReference>
<evidence type="ECO:0000256" key="9">
    <source>
        <dbReference type="SAM" id="SignalP"/>
    </source>
</evidence>
<accession>A0ABP9CWZ3</accession>
<dbReference type="NCBIfam" id="TIGR04183">
    <property type="entry name" value="Por_Secre_tail"/>
    <property type="match status" value="1"/>
</dbReference>
<feature type="compositionally biased region" description="Polar residues" evidence="8">
    <location>
        <begin position="779"/>
        <end position="788"/>
    </location>
</feature>
<feature type="chain" id="PRO_5045708936" description="MAM domain-containing protein" evidence="9">
    <location>
        <begin position="25"/>
        <end position="1762"/>
    </location>
</feature>
<dbReference type="PROSITE" id="PS50060">
    <property type="entry name" value="MAM_2"/>
    <property type="match status" value="1"/>
</dbReference>
<evidence type="ECO:0000256" key="8">
    <source>
        <dbReference type="SAM" id="MobiDB-lite"/>
    </source>
</evidence>
<dbReference type="Pfam" id="PF13385">
    <property type="entry name" value="Laminin_G_3"/>
    <property type="match status" value="1"/>
</dbReference>
<dbReference type="Gene3D" id="2.60.40.10">
    <property type="entry name" value="Immunoglobulins"/>
    <property type="match status" value="1"/>
</dbReference>
<dbReference type="InterPro" id="IPR006558">
    <property type="entry name" value="LamG-like"/>
</dbReference>
<keyword evidence="12" id="KW-1185">Reference proteome</keyword>
<feature type="signal peptide" evidence="9">
    <location>
        <begin position="1"/>
        <end position="24"/>
    </location>
</feature>
<dbReference type="SMART" id="SM00560">
    <property type="entry name" value="LamGL"/>
    <property type="match status" value="1"/>
</dbReference>
<evidence type="ECO:0000256" key="3">
    <source>
        <dbReference type="ARBA" id="ARBA00022490"/>
    </source>
</evidence>
<evidence type="ECO:0000256" key="2">
    <source>
        <dbReference type="ARBA" id="ARBA00004496"/>
    </source>
</evidence>
<feature type="region of interest" description="Disordered" evidence="8">
    <location>
        <begin position="746"/>
        <end position="815"/>
    </location>
</feature>
<dbReference type="SUPFAM" id="SSF103647">
    <property type="entry name" value="TSP type-3 repeat"/>
    <property type="match status" value="1"/>
</dbReference>
<dbReference type="InterPro" id="IPR028974">
    <property type="entry name" value="TSP_type-3_rpt"/>
</dbReference>
<dbReference type="EMBL" id="BAABJW010000005">
    <property type="protein sequence ID" value="GAA4818833.1"/>
    <property type="molecule type" value="Genomic_DNA"/>
</dbReference>
<dbReference type="Gene3D" id="2.60.120.200">
    <property type="match status" value="1"/>
</dbReference>
<evidence type="ECO:0000256" key="6">
    <source>
        <dbReference type="ARBA" id="ARBA00023157"/>
    </source>
</evidence>
<keyword evidence="7" id="KW-0966">Cell projection</keyword>
<dbReference type="RefSeq" id="WP_345278249.1">
    <property type="nucleotide sequence ID" value="NZ_BAABJW010000005.1"/>
</dbReference>
<feature type="compositionally biased region" description="Acidic residues" evidence="8">
    <location>
        <begin position="752"/>
        <end position="775"/>
    </location>
</feature>
<evidence type="ECO:0000259" key="10">
    <source>
        <dbReference type="PROSITE" id="PS50060"/>
    </source>
</evidence>
<keyword evidence="4 9" id="KW-0732">Signal</keyword>
<proteinExistence type="predicted"/>